<feature type="compositionally biased region" description="Basic and acidic residues" evidence="1">
    <location>
        <begin position="200"/>
        <end position="220"/>
    </location>
</feature>
<dbReference type="AlphaFoldDB" id="A0A427AK05"/>
<feature type="compositionally biased region" description="Polar residues" evidence="1">
    <location>
        <begin position="147"/>
        <end position="156"/>
    </location>
</feature>
<evidence type="ECO:0000313" key="3">
    <source>
        <dbReference type="Proteomes" id="UP000287651"/>
    </source>
</evidence>
<evidence type="ECO:0000256" key="1">
    <source>
        <dbReference type="SAM" id="MobiDB-lite"/>
    </source>
</evidence>
<dbReference type="PANTHER" id="PTHR12963:SF0">
    <property type="entry name" value="EXPRESSED PROTEIN"/>
    <property type="match status" value="1"/>
</dbReference>
<protein>
    <submittedName>
        <fullName evidence="2">Uncharacterized protein</fullName>
    </submittedName>
</protein>
<reference evidence="2 3" key="1">
    <citation type="journal article" date="2014" name="Agronomy (Basel)">
        <title>A Draft Genome Sequence for Ensete ventricosum, the Drought-Tolerant Tree Against Hunger.</title>
        <authorList>
            <person name="Harrison J."/>
            <person name="Moore K.A."/>
            <person name="Paszkiewicz K."/>
            <person name="Jones T."/>
            <person name="Grant M."/>
            <person name="Ambacheew D."/>
            <person name="Muzemil S."/>
            <person name="Studholme D.J."/>
        </authorList>
    </citation>
    <scope>NUCLEOTIDE SEQUENCE [LARGE SCALE GENOMIC DNA]</scope>
</reference>
<gene>
    <name evidence="2" type="ORF">B296_00029002</name>
</gene>
<dbReference type="EMBL" id="AMZH03002152">
    <property type="protein sequence ID" value="RRT76603.1"/>
    <property type="molecule type" value="Genomic_DNA"/>
</dbReference>
<organism evidence="2 3">
    <name type="scientific">Ensete ventricosum</name>
    <name type="common">Abyssinian banana</name>
    <name type="synonym">Musa ensete</name>
    <dbReference type="NCBI Taxonomy" id="4639"/>
    <lineage>
        <taxon>Eukaryota</taxon>
        <taxon>Viridiplantae</taxon>
        <taxon>Streptophyta</taxon>
        <taxon>Embryophyta</taxon>
        <taxon>Tracheophyta</taxon>
        <taxon>Spermatophyta</taxon>
        <taxon>Magnoliopsida</taxon>
        <taxon>Liliopsida</taxon>
        <taxon>Zingiberales</taxon>
        <taxon>Musaceae</taxon>
        <taxon>Ensete</taxon>
    </lineage>
</organism>
<comment type="caution">
    <text evidence="2">The sequence shown here is derived from an EMBL/GenBank/DDBJ whole genome shotgun (WGS) entry which is preliminary data.</text>
</comment>
<name>A0A427AK05_ENSVE</name>
<feature type="region of interest" description="Disordered" evidence="1">
    <location>
        <begin position="147"/>
        <end position="234"/>
    </location>
</feature>
<dbReference type="PANTHER" id="PTHR12963">
    <property type="entry name" value="THYROID RECEPTOR INTERACTING PROTEIN RELATED"/>
    <property type="match status" value="1"/>
</dbReference>
<dbReference type="Proteomes" id="UP000287651">
    <property type="component" value="Unassembled WGS sequence"/>
</dbReference>
<proteinExistence type="predicted"/>
<dbReference type="InterPro" id="IPR039128">
    <property type="entry name" value="TRIP4-like"/>
</dbReference>
<sequence>MFAIVGCVEVVGCVKCEELVCWEDVPESVRSVRLEGLTDFCWLCENPKVFMHHTTVVSDENQSLRTKSSRIFCIHDAAVRGLIPIQAPLPVKFPLPDPQDPFSLRPGSLALHFSSSKAPEVAKTPNVSAAIAGARAAATTFSRDDQIATSNSYQTNETEKSEFGSAETSHAGTRKEDRRLPDSQNETQGLQASNCNQHTTHKERDENKRFVSEKTSRGSRLDPGASGKVSTTTS</sequence>
<accession>A0A427AK05</accession>
<feature type="compositionally biased region" description="Polar residues" evidence="1">
    <location>
        <begin position="182"/>
        <end position="198"/>
    </location>
</feature>
<evidence type="ECO:0000313" key="2">
    <source>
        <dbReference type="EMBL" id="RRT76603.1"/>
    </source>
</evidence>